<proteinExistence type="inferred from homology"/>
<feature type="domain" description="Alpha-D-phosphohexomutase alpha/beta/alpha" evidence="13">
    <location>
        <begin position="41"/>
        <end position="174"/>
    </location>
</feature>
<evidence type="ECO:0000256" key="6">
    <source>
        <dbReference type="ARBA" id="ARBA00022723"/>
    </source>
</evidence>
<dbReference type="PANTHER" id="PTHR45745:SF1">
    <property type="entry name" value="PHOSPHOGLUCOMUTASE 2B-RELATED"/>
    <property type="match status" value="1"/>
</dbReference>
<evidence type="ECO:0000256" key="9">
    <source>
        <dbReference type="ARBA" id="ARBA00039995"/>
    </source>
</evidence>
<organism evidence="16 17">
    <name type="scientific">Alkalibacillus filiformis</name>
    <dbReference type="NCBI Taxonomy" id="200990"/>
    <lineage>
        <taxon>Bacteria</taxon>
        <taxon>Bacillati</taxon>
        <taxon>Bacillota</taxon>
        <taxon>Bacilli</taxon>
        <taxon>Bacillales</taxon>
        <taxon>Bacillaceae</taxon>
        <taxon>Alkalibacillus</taxon>
    </lineage>
</organism>
<dbReference type="InterPro" id="IPR016066">
    <property type="entry name" value="A-D-PHexomutase_CS"/>
</dbReference>
<evidence type="ECO:0000313" key="17">
    <source>
        <dbReference type="Proteomes" id="UP001236723"/>
    </source>
</evidence>
<dbReference type="PANTHER" id="PTHR45745">
    <property type="entry name" value="PHOSPHOMANNOMUTASE 45A"/>
    <property type="match status" value="1"/>
</dbReference>
<evidence type="ECO:0000256" key="8">
    <source>
        <dbReference type="ARBA" id="ARBA00023235"/>
    </source>
</evidence>
<name>A0ABU0DWB3_9BACI</name>
<comment type="cofactor">
    <cofactor evidence="1">
        <name>Mg(2+)</name>
        <dbReference type="ChEBI" id="CHEBI:18420"/>
    </cofactor>
</comment>
<dbReference type="PRINTS" id="PR00509">
    <property type="entry name" value="PGMPMM"/>
</dbReference>
<keyword evidence="5" id="KW-0597">Phosphoprotein</keyword>
<dbReference type="InterPro" id="IPR005841">
    <property type="entry name" value="Alpha-D-phosphohexomutase_SF"/>
</dbReference>
<feature type="domain" description="Alpha-D-phosphohexomutase alpha/beta/alpha" evidence="14">
    <location>
        <begin position="207"/>
        <end position="310"/>
    </location>
</feature>
<keyword evidence="8 16" id="KW-0413">Isomerase</keyword>
<feature type="domain" description="Alpha-D-phosphohexomutase alpha/beta/alpha" evidence="15">
    <location>
        <begin position="323"/>
        <end position="445"/>
    </location>
</feature>
<evidence type="ECO:0000256" key="1">
    <source>
        <dbReference type="ARBA" id="ARBA00001946"/>
    </source>
</evidence>
<sequence length="451" mass="50525">MSWQERYKKWREFKQLDESLKIKLFQMNESELEDAFHQTLEFGTGGMRGELGPGTNRMNIYTVRKAAKGLALYIEEQGNAERGVVVAYDSRYQSKEFALETAKVLGVHGIPTYVFTSLRPTPELSFAVRQLETAAGVMITASHNPPEYNVYKVYNEVGGQLPPKQADQMIEKVNCVEEELKIDVLSEEELNQKGLLKWVDCEVDEAYLTALKSVTMNHDLLKRHADDLSIVFTPLHGTANMPVTEGLKQAGFNQVHAVSEQVVEDPEFSTVSSPNPEEHQAFEYAIHKGRDVGADLLVATDPDADRLGVAALNREDQYQVLTGNQLGALLLDYILANKAEVPENGLMIKTIVTSQLGQAVAEHHGISTLDTLTGFKFIAEKIEEFNQSGEYEFVFGYEESYGYLVKDFARDKDAVQATVLASEMAAYWKSQGKTLFDALDSLYERLGYYIA</sequence>
<dbReference type="SUPFAM" id="SSF53738">
    <property type="entry name" value="Phosphoglucomutase, first 3 domains"/>
    <property type="match status" value="3"/>
</dbReference>
<dbReference type="CDD" id="cd05799">
    <property type="entry name" value="PGM2"/>
    <property type="match status" value="1"/>
</dbReference>
<evidence type="ECO:0000256" key="12">
    <source>
        <dbReference type="RuleBase" id="RU004326"/>
    </source>
</evidence>
<evidence type="ECO:0000256" key="2">
    <source>
        <dbReference type="ARBA" id="ARBA00005164"/>
    </source>
</evidence>
<dbReference type="InterPro" id="IPR005844">
    <property type="entry name" value="A-D-PHexomutase_a/b/a-I"/>
</dbReference>
<evidence type="ECO:0000256" key="5">
    <source>
        <dbReference type="ARBA" id="ARBA00022553"/>
    </source>
</evidence>
<keyword evidence="17" id="KW-1185">Reference proteome</keyword>
<dbReference type="InterPro" id="IPR005845">
    <property type="entry name" value="A-D-PHexomutase_a/b/a-II"/>
</dbReference>
<comment type="caution">
    <text evidence="16">The sequence shown here is derived from an EMBL/GenBank/DDBJ whole genome shotgun (WGS) entry which is preliminary data.</text>
</comment>
<evidence type="ECO:0000256" key="4">
    <source>
        <dbReference type="ARBA" id="ARBA00010231"/>
    </source>
</evidence>
<keyword evidence="7 12" id="KW-0460">Magnesium</keyword>
<evidence type="ECO:0000259" key="14">
    <source>
        <dbReference type="Pfam" id="PF02879"/>
    </source>
</evidence>
<evidence type="ECO:0000256" key="11">
    <source>
        <dbReference type="ARBA" id="ARBA00041467"/>
    </source>
</evidence>
<evidence type="ECO:0000313" key="16">
    <source>
        <dbReference type="EMBL" id="MDQ0352747.1"/>
    </source>
</evidence>
<comment type="similarity">
    <text evidence="4 12">Belongs to the phosphohexose mutase family.</text>
</comment>
<dbReference type="InterPro" id="IPR016055">
    <property type="entry name" value="A-D-PHexomutase_a/b/a-I/II/III"/>
</dbReference>
<protein>
    <recommendedName>
        <fullName evidence="9">Phosphoglucomutase</fullName>
    </recommendedName>
    <alternativeName>
        <fullName evidence="11">Alpha-phosphoglucomutase</fullName>
    </alternativeName>
    <alternativeName>
        <fullName evidence="10">Glucose phosphomutase</fullName>
    </alternativeName>
</protein>
<dbReference type="Pfam" id="PF02879">
    <property type="entry name" value="PGM_PMM_II"/>
    <property type="match status" value="1"/>
</dbReference>
<accession>A0ABU0DWB3</accession>
<evidence type="ECO:0000259" key="13">
    <source>
        <dbReference type="Pfam" id="PF02878"/>
    </source>
</evidence>
<reference evidence="16 17" key="1">
    <citation type="submission" date="2023-07" db="EMBL/GenBank/DDBJ databases">
        <title>Genomic Encyclopedia of Type Strains, Phase IV (KMG-IV): sequencing the most valuable type-strain genomes for metagenomic binning, comparative biology and taxonomic classification.</title>
        <authorList>
            <person name="Goeker M."/>
        </authorList>
    </citation>
    <scope>NUCLEOTIDE SEQUENCE [LARGE SCALE GENOMIC DNA]</scope>
    <source>
        <strain evidence="16 17">DSM 15448</strain>
    </source>
</reference>
<evidence type="ECO:0000256" key="10">
    <source>
        <dbReference type="ARBA" id="ARBA00041398"/>
    </source>
</evidence>
<evidence type="ECO:0000259" key="15">
    <source>
        <dbReference type="Pfam" id="PF02880"/>
    </source>
</evidence>
<gene>
    <name evidence="16" type="ORF">J2R98_002598</name>
</gene>
<keyword evidence="6 12" id="KW-0479">Metal-binding</keyword>
<dbReference type="Pfam" id="PF02880">
    <property type="entry name" value="PGM_PMM_III"/>
    <property type="match status" value="1"/>
</dbReference>
<dbReference type="PROSITE" id="PS00710">
    <property type="entry name" value="PGM_PMM"/>
    <property type="match status" value="1"/>
</dbReference>
<dbReference type="Gene3D" id="3.40.120.10">
    <property type="entry name" value="Alpha-D-Glucose-1,6-Bisphosphate, subunit A, domain 3"/>
    <property type="match status" value="3"/>
</dbReference>
<dbReference type="Proteomes" id="UP001236723">
    <property type="component" value="Unassembled WGS sequence"/>
</dbReference>
<evidence type="ECO:0000256" key="3">
    <source>
        <dbReference type="ARBA" id="ARBA00005189"/>
    </source>
</evidence>
<dbReference type="EMBL" id="JAUSUP010000013">
    <property type="protein sequence ID" value="MDQ0352747.1"/>
    <property type="molecule type" value="Genomic_DNA"/>
</dbReference>
<dbReference type="InterPro" id="IPR005846">
    <property type="entry name" value="A-D-PHexomutase_a/b/a-III"/>
</dbReference>
<dbReference type="GO" id="GO:0004614">
    <property type="term" value="F:phosphoglucomutase activity"/>
    <property type="evidence" value="ECO:0007669"/>
    <property type="project" value="UniProtKB-EC"/>
</dbReference>
<comment type="pathway">
    <text evidence="2">Glycolipid metabolism; diglucosyl-diacylglycerol biosynthesis.</text>
</comment>
<dbReference type="Pfam" id="PF02878">
    <property type="entry name" value="PGM_PMM_I"/>
    <property type="match status" value="1"/>
</dbReference>
<evidence type="ECO:0000256" key="7">
    <source>
        <dbReference type="ARBA" id="ARBA00022842"/>
    </source>
</evidence>
<comment type="pathway">
    <text evidence="3">Lipid metabolism.</text>
</comment>